<reference evidence="1 2" key="1">
    <citation type="submission" date="2015-11" db="EMBL/GenBank/DDBJ databases">
        <title>Exploring the genomic traits of fungus-feeding bacterial genus Collimonas.</title>
        <authorList>
            <person name="Song C."/>
            <person name="Schmidt R."/>
            <person name="de Jager V."/>
            <person name="Krzyzanowska D."/>
            <person name="Jongedijk E."/>
            <person name="Cankar K."/>
            <person name="Beekwilder J."/>
            <person name="van Veen A."/>
            <person name="de Boer W."/>
            <person name="van Veen J.A."/>
            <person name="Garbeva P."/>
        </authorList>
    </citation>
    <scope>NUCLEOTIDE SEQUENCE [LARGE SCALE GENOMIC DNA]</scope>
    <source>
        <strain evidence="1 2">Ter6</strain>
    </source>
</reference>
<accession>A0A127P9V6</accession>
<evidence type="ECO:0000313" key="2">
    <source>
        <dbReference type="Proteomes" id="UP000072421"/>
    </source>
</evidence>
<gene>
    <name evidence="1" type="ORF">CFter6_1914</name>
</gene>
<dbReference type="Proteomes" id="UP000072421">
    <property type="component" value="Chromosome"/>
</dbReference>
<sequence>MSQKILLRWQSYSTAGIQVRSIEGLRYRATSTTLASCSFKLSMRYKVYRYSIDG</sequence>
<organism evidence="1">
    <name type="scientific">Collimonas fungivorans</name>
    <dbReference type="NCBI Taxonomy" id="158899"/>
    <lineage>
        <taxon>Bacteria</taxon>
        <taxon>Pseudomonadati</taxon>
        <taxon>Pseudomonadota</taxon>
        <taxon>Betaproteobacteria</taxon>
        <taxon>Burkholderiales</taxon>
        <taxon>Oxalobacteraceae</taxon>
        <taxon>Collimonas</taxon>
    </lineage>
</organism>
<protein>
    <submittedName>
        <fullName evidence="1">Uncharacterized protein</fullName>
    </submittedName>
</protein>
<dbReference type="EMBL" id="CP013232">
    <property type="protein sequence ID" value="AMO94609.1"/>
    <property type="molecule type" value="Genomic_DNA"/>
</dbReference>
<evidence type="ECO:0000313" key="1">
    <source>
        <dbReference type="EMBL" id="AMO94609.1"/>
    </source>
</evidence>
<dbReference type="AlphaFoldDB" id="A0A127P9V6"/>
<name>A0A127P9V6_9BURK</name>
<proteinExistence type="predicted"/>